<protein>
    <submittedName>
        <fullName evidence="1">Uncharacterized protein</fullName>
    </submittedName>
</protein>
<dbReference type="AlphaFoldDB" id="A0A6B3BTH2"/>
<sequence>MNAVDTPERALVWMRLAVRVLLAAFDPERAFRCLDHDQWEAVMRLRAGEPYAFVASSGARVSSRCTSLTSVWP</sequence>
<name>A0A6B3BTH2_9ACTN</name>
<reference evidence="1" key="1">
    <citation type="submission" date="2020-01" db="EMBL/GenBank/DDBJ databases">
        <title>Insect and environment-associated Actinomycetes.</title>
        <authorList>
            <person name="Currrie C."/>
            <person name="Chevrette M."/>
            <person name="Carlson C."/>
            <person name="Stubbendieck R."/>
            <person name="Wendt-Pienkowski E."/>
        </authorList>
    </citation>
    <scope>NUCLEOTIDE SEQUENCE</scope>
    <source>
        <strain evidence="1">SID12501</strain>
    </source>
</reference>
<evidence type="ECO:0000313" key="1">
    <source>
        <dbReference type="EMBL" id="NEC87657.1"/>
    </source>
</evidence>
<comment type="caution">
    <text evidence="1">The sequence shown here is derived from an EMBL/GenBank/DDBJ whole genome shotgun (WGS) entry which is preliminary data.</text>
</comment>
<dbReference type="EMBL" id="JAAGLU010000013">
    <property type="protein sequence ID" value="NEC87657.1"/>
    <property type="molecule type" value="Genomic_DNA"/>
</dbReference>
<accession>A0A6B3BTH2</accession>
<organism evidence="1">
    <name type="scientific">Streptomyces sp. SID12501</name>
    <dbReference type="NCBI Taxonomy" id="2706042"/>
    <lineage>
        <taxon>Bacteria</taxon>
        <taxon>Bacillati</taxon>
        <taxon>Actinomycetota</taxon>
        <taxon>Actinomycetes</taxon>
        <taxon>Kitasatosporales</taxon>
        <taxon>Streptomycetaceae</taxon>
        <taxon>Streptomyces</taxon>
    </lineage>
</organism>
<gene>
    <name evidence="1" type="ORF">G3I71_17875</name>
</gene>
<proteinExistence type="predicted"/>